<proteinExistence type="predicted"/>
<keyword evidence="1" id="KW-0472">Membrane</keyword>
<keyword evidence="1" id="KW-0812">Transmembrane</keyword>
<dbReference type="AlphaFoldDB" id="A0A915HT12"/>
<organism evidence="2 3">
    <name type="scientific">Romanomermis culicivorax</name>
    <name type="common">Nematode worm</name>
    <dbReference type="NCBI Taxonomy" id="13658"/>
    <lineage>
        <taxon>Eukaryota</taxon>
        <taxon>Metazoa</taxon>
        <taxon>Ecdysozoa</taxon>
        <taxon>Nematoda</taxon>
        <taxon>Enoplea</taxon>
        <taxon>Dorylaimia</taxon>
        <taxon>Mermithida</taxon>
        <taxon>Mermithoidea</taxon>
        <taxon>Mermithidae</taxon>
        <taxon>Romanomermis</taxon>
    </lineage>
</organism>
<accession>A0A915HT12</accession>
<evidence type="ECO:0000313" key="3">
    <source>
        <dbReference type="WBParaSite" id="nRc.2.0.1.t04671-RA"/>
    </source>
</evidence>
<dbReference type="Proteomes" id="UP000887565">
    <property type="component" value="Unplaced"/>
</dbReference>
<name>A0A915HT12_ROMCU</name>
<feature type="transmembrane region" description="Helical" evidence="1">
    <location>
        <begin position="20"/>
        <end position="39"/>
    </location>
</feature>
<keyword evidence="2" id="KW-1185">Reference proteome</keyword>
<evidence type="ECO:0000256" key="1">
    <source>
        <dbReference type="SAM" id="Phobius"/>
    </source>
</evidence>
<protein>
    <submittedName>
        <fullName evidence="3">Uncharacterized protein</fullName>
    </submittedName>
</protein>
<reference evidence="3" key="1">
    <citation type="submission" date="2022-11" db="UniProtKB">
        <authorList>
            <consortium name="WormBaseParasite"/>
        </authorList>
    </citation>
    <scope>IDENTIFICATION</scope>
</reference>
<evidence type="ECO:0000313" key="2">
    <source>
        <dbReference type="Proteomes" id="UP000887565"/>
    </source>
</evidence>
<dbReference type="WBParaSite" id="nRc.2.0.1.t04671-RA">
    <property type="protein sequence ID" value="nRc.2.0.1.t04671-RA"/>
    <property type="gene ID" value="nRc.2.0.1.g04671"/>
</dbReference>
<sequence>MEIYNNYLSSSRRYFYENEIFIYFSTTNSIAVDFSIMIIDDQYIHTSLLGVKKETTQREFFEYEFYSRASTGRFRLQLDDFESVQYKVYRFEKMAFQTMLIKTALLKPLMVATNQSSSSSTTSKKRGGAVCAEHSECLSDLCLENLCVVESPAPGKAGGGGLCHKSEQCYSNFCW</sequence>
<keyword evidence="1" id="KW-1133">Transmembrane helix</keyword>